<gene>
    <name evidence="6" type="ORF">I6N96_16110</name>
</gene>
<dbReference type="PROSITE" id="PS51464">
    <property type="entry name" value="SIS"/>
    <property type="match status" value="2"/>
</dbReference>
<evidence type="ECO:0000256" key="2">
    <source>
        <dbReference type="ARBA" id="ARBA00022737"/>
    </source>
</evidence>
<name>A0ABS4CP36_9ENTE</name>
<evidence type="ECO:0000313" key="6">
    <source>
        <dbReference type="EMBL" id="MBP1047815.1"/>
    </source>
</evidence>
<dbReference type="InterPro" id="IPR035464">
    <property type="entry name" value="SIS_AgaS"/>
</dbReference>
<evidence type="ECO:0000259" key="5">
    <source>
        <dbReference type="PROSITE" id="PS51464"/>
    </source>
</evidence>
<reference evidence="6 7" key="1">
    <citation type="submission" date="2020-12" db="EMBL/GenBank/DDBJ databases">
        <title>Vagococcus allomyrinae sp. nov. and Enterococcus lavae sp. nov., isolated from the larvae of Allomyrina dichotoma.</title>
        <authorList>
            <person name="Lee S.D."/>
        </authorList>
    </citation>
    <scope>NUCLEOTIDE SEQUENCE [LARGE SCALE GENOMIC DNA]</scope>
    <source>
        <strain evidence="6 7">BWM-S5</strain>
    </source>
</reference>
<dbReference type="Gene3D" id="3.40.50.10490">
    <property type="entry name" value="Glucose-6-phosphate isomerase like protein, domain 1"/>
    <property type="match status" value="2"/>
</dbReference>
<evidence type="ECO:0000256" key="4">
    <source>
        <dbReference type="ARBA" id="ARBA00029292"/>
    </source>
</evidence>
<dbReference type="Proteomes" id="UP000673375">
    <property type="component" value="Unassembled WGS sequence"/>
</dbReference>
<accession>A0ABS4CP36</accession>
<evidence type="ECO:0000256" key="1">
    <source>
        <dbReference type="ARBA" id="ARBA00007748"/>
    </source>
</evidence>
<feature type="domain" description="SIS" evidence="5">
    <location>
        <begin position="222"/>
        <end position="370"/>
    </location>
</feature>
<dbReference type="InterPro" id="IPR001347">
    <property type="entry name" value="SIS_dom"/>
</dbReference>
<dbReference type="RefSeq" id="WP_209558597.1">
    <property type="nucleotide sequence ID" value="NZ_JAEDXU010000010.1"/>
</dbReference>
<sequence length="389" mass="42484">MFEKNADILKKMGADITTSEIKQQPELWQETLEIYKKNEVAIHAFLEKIKKTTDRKIRVIFTGAGTSQYVGDTLVPYLTRNGDNHSFSFESIGTTDIVGAPYDYLLPEETTILVSFARSGNSPESLAAVAAADKIVKQLYHITITCAADGQLALAAENEENILLLLMPSKSNDKGFAMTGSFTCMTLSALLIFDQESLSQKTAYVQAMQELGQEVIQREAEIQAVLDREYQRIVYLGSGSLSGLTREAQLKVLELTAGQIATVFDSSLGFRHGPKSFVDKRTMVFVFVSNDVYTRKYDLDILNEVHGDGIAAAVVGIGQAGEGSFSETAFTYSTQEVLLPEAYLALPDILFAQTVALHSSIKVGNTPDTPSPTGTVNRVVQGVTIHELS</sequence>
<keyword evidence="2" id="KW-0677">Repeat</keyword>
<comment type="caution">
    <text evidence="6">The sequence shown here is derived from an EMBL/GenBank/DDBJ whole genome shotgun (WGS) entry which is preliminary data.</text>
</comment>
<evidence type="ECO:0000256" key="3">
    <source>
        <dbReference type="ARBA" id="ARBA00022801"/>
    </source>
</evidence>
<keyword evidence="7" id="KW-1185">Reference proteome</keyword>
<comment type="similarity">
    <text evidence="1">Belongs to the SIS family. AgaS subfamily.</text>
</comment>
<dbReference type="PANTHER" id="PTHR32502">
    <property type="entry name" value="N-ACETYLGALACTOSAMINE PERMEASE II COMPONENT-RELATED"/>
    <property type="match status" value="1"/>
</dbReference>
<keyword evidence="3" id="KW-0378">Hydrolase</keyword>
<dbReference type="CDD" id="cd05010">
    <property type="entry name" value="SIS_AgaS_like"/>
    <property type="match status" value="1"/>
</dbReference>
<dbReference type="EMBL" id="JAEDXU010000010">
    <property type="protein sequence ID" value="MBP1047815.1"/>
    <property type="molecule type" value="Genomic_DNA"/>
</dbReference>
<dbReference type="InterPro" id="IPR050303">
    <property type="entry name" value="GatZ_KbaZ_carbometab"/>
</dbReference>
<proteinExistence type="inferred from homology"/>
<organism evidence="6 7">
    <name type="scientific">Enterococcus larvae</name>
    <dbReference type="NCBI Taxonomy" id="2794352"/>
    <lineage>
        <taxon>Bacteria</taxon>
        <taxon>Bacillati</taxon>
        <taxon>Bacillota</taxon>
        <taxon>Bacilli</taxon>
        <taxon>Lactobacillales</taxon>
        <taxon>Enterococcaceae</taxon>
        <taxon>Enterococcus</taxon>
    </lineage>
</organism>
<comment type="catalytic activity">
    <reaction evidence="4">
        <text>D-galactosamine 6-phosphate + H2O = D-tagatopyranose 1-phosphate + NH4(+)</text>
        <dbReference type="Rhea" id="RHEA:47680"/>
        <dbReference type="ChEBI" id="CHEBI:15377"/>
        <dbReference type="ChEBI" id="CHEBI:28938"/>
        <dbReference type="ChEBI" id="CHEBI:71674"/>
        <dbReference type="ChEBI" id="CHEBI:138150"/>
    </reaction>
</comment>
<protein>
    <submittedName>
        <fullName evidence="6">SIS domain-containing protein</fullName>
    </submittedName>
</protein>
<dbReference type="InterPro" id="IPR046348">
    <property type="entry name" value="SIS_dom_sf"/>
</dbReference>
<evidence type="ECO:0000313" key="7">
    <source>
        <dbReference type="Proteomes" id="UP000673375"/>
    </source>
</evidence>
<feature type="domain" description="SIS" evidence="5">
    <location>
        <begin position="45"/>
        <end position="203"/>
    </location>
</feature>
<dbReference type="CDD" id="cd05008">
    <property type="entry name" value="SIS_GlmS_GlmD_1"/>
    <property type="match status" value="1"/>
</dbReference>
<dbReference type="SUPFAM" id="SSF53697">
    <property type="entry name" value="SIS domain"/>
    <property type="match status" value="1"/>
</dbReference>
<dbReference type="InterPro" id="IPR035466">
    <property type="entry name" value="GlmS/AgaS_SIS"/>
</dbReference>
<dbReference type="PANTHER" id="PTHR32502:SF3">
    <property type="entry name" value="D-GALACTOSAMINE-6-PHOSPHATE DEAMINASE AGAS-RELATED"/>
    <property type="match status" value="1"/>
</dbReference>